<feature type="domain" description="FecR protein" evidence="2">
    <location>
        <begin position="18"/>
        <end position="108"/>
    </location>
</feature>
<dbReference type="InterPro" id="IPR012373">
    <property type="entry name" value="Ferrdict_sens_TM"/>
</dbReference>
<keyword evidence="4" id="KW-1185">Reference proteome</keyword>
<evidence type="ECO:0000313" key="4">
    <source>
        <dbReference type="Proteomes" id="UP001549313"/>
    </source>
</evidence>
<dbReference type="PANTHER" id="PTHR30273">
    <property type="entry name" value="PERIPLASMIC SIGNAL SENSOR AND SIGMA FACTOR ACTIVATOR FECR-RELATED"/>
    <property type="match status" value="1"/>
</dbReference>
<keyword evidence="1" id="KW-0732">Signal</keyword>
<keyword evidence="3" id="KW-0472">Membrane</keyword>
<sequence>MVGLVATLAVSTLTSPAYATALGERRVVVLPDRTRMELNTNSKVVVRYRRGQREVELVRGEAMFEVAADSRPFIIVTPDGRLAARDAELAVRLMPGDDASIIVHQGKVSAMNPAGREVASLTRAQTAVLNDGQAHVRTVALGEVDRRLAWRQGAIALDGQSLAEASAEFNRYNEQKIVLMDKATASLKLGGYFRTSDVDGFVRAVTDVFPVTAEMTPGGEIQLRQAS</sequence>
<accession>A0ABV2RF12</accession>
<dbReference type="Gene3D" id="2.60.120.1440">
    <property type="match status" value="1"/>
</dbReference>
<comment type="caution">
    <text evidence="3">The sequence shown here is derived from an EMBL/GenBank/DDBJ whole genome shotgun (WGS) entry which is preliminary data.</text>
</comment>
<organism evidence="3 4">
    <name type="scientific">Brevundimonas faecalis</name>
    <dbReference type="NCBI Taxonomy" id="947378"/>
    <lineage>
        <taxon>Bacteria</taxon>
        <taxon>Pseudomonadati</taxon>
        <taxon>Pseudomonadota</taxon>
        <taxon>Alphaproteobacteria</taxon>
        <taxon>Caulobacterales</taxon>
        <taxon>Caulobacteraceae</taxon>
        <taxon>Brevundimonas</taxon>
    </lineage>
</organism>
<feature type="signal peptide" evidence="1">
    <location>
        <begin position="1"/>
        <end position="19"/>
    </location>
</feature>
<keyword evidence="3" id="KW-0812">Transmembrane</keyword>
<evidence type="ECO:0000259" key="2">
    <source>
        <dbReference type="Pfam" id="PF04773"/>
    </source>
</evidence>
<dbReference type="Pfam" id="PF04773">
    <property type="entry name" value="FecR"/>
    <property type="match status" value="1"/>
</dbReference>
<gene>
    <name evidence="3" type="ORF">ABIE19_003126</name>
</gene>
<dbReference type="InterPro" id="IPR006860">
    <property type="entry name" value="FecR"/>
</dbReference>
<dbReference type="PANTHER" id="PTHR30273:SF2">
    <property type="entry name" value="PROTEIN FECR"/>
    <property type="match status" value="1"/>
</dbReference>
<dbReference type="Proteomes" id="UP001549313">
    <property type="component" value="Unassembled WGS sequence"/>
</dbReference>
<name>A0ABV2RF12_9CAUL</name>
<dbReference type="EMBL" id="JBEPTF010000005">
    <property type="protein sequence ID" value="MET4685175.1"/>
    <property type="molecule type" value="Genomic_DNA"/>
</dbReference>
<protein>
    <submittedName>
        <fullName evidence="3">Transmembrane sensor</fullName>
    </submittedName>
</protein>
<evidence type="ECO:0000256" key="1">
    <source>
        <dbReference type="SAM" id="SignalP"/>
    </source>
</evidence>
<feature type="chain" id="PRO_5045493376" evidence="1">
    <location>
        <begin position="20"/>
        <end position="227"/>
    </location>
</feature>
<proteinExistence type="predicted"/>
<evidence type="ECO:0000313" key="3">
    <source>
        <dbReference type="EMBL" id="MET4685175.1"/>
    </source>
</evidence>
<dbReference type="RefSeq" id="WP_354090248.1">
    <property type="nucleotide sequence ID" value="NZ_JBEPTF010000005.1"/>
</dbReference>
<reference evidence="3 4" key="1">
    <citation type="submission" date="2024-06" db="EMBL/GenBank/DDBJ databases">
        <title>Sorghum-associated microbial communities from plants grown in Nebraska, USA.</title>
        <authorList>
            <person name="Schachtman D."/>
        </authorList>
    </citation>
    <scope>NUCLEOTIDE SEQUENCE [LARGE SCALE GENOMIC DNA]</scope>
    <source>
        <strain evidence="3 4">2814</strain>
    </source>
</reference>